<feature type="region of interest" description="Disordered" evidence="1">
    <location>
        <begin position="282"/>
        <end position="369"/>
    </location>
</feature>
<feature type="compositionally biased region" description="Low complexity" evidence="1">
    <location>
        <begin position="400"/>
        <end position="416"/>
    </location>
</feature>
<feature type="region of interest" description="Disordered" evidence="1">
    <location>
        <begin position="483"/>
        <end position="524"/>
    </location>
</feature>
<feature type="region of interest" description="Disordered" evidence="1">
    <location>
        <begin position="154"/>
        <end position="186"/>
    </location>
</feature>
<comment type="caution">
    <text evidence="2">The sequence shown here is derived from an EMBL/GenBank/DDBJ whole genome shotgun (WGS) entry which is preliminary data.</text>
</comment>
<gene>
    <name evidence="2" type="ORF">MVEN_01077500</name>
</gene>
<organism evidence="2 3">
    <name type="scientific">Mycena venus</name>
    <dbReference type="NCBI Taxonomy" id="2733690"/>
    <lineage>
        <taxon>Eukaryota</taxon>
        <taxon>Fungi</taxon>
        <taxon>Dikarya</taxon>
        <taxon>Basidiomycota</taxon>
        <taxon>Agaricomycotina</taxon>
        <taxon>Agaricomycetes</taxon>
        <taxon>Agaricomycetidae</taxon>
        <taxon>Agaricales</taxon>
        <taxon>Marasmiineae</taxon>
        <taxon>Mycenaceae</taxon>
        <taxon>Mycena</taxon>
    </lineage>
</organism>
<feature type="compositionally biased region" description="Pro residues" evidence="1">
    <location>
        <begin position="118"/>
        <end position="133"/>
    </location>
</feature>
<sequence length="652" mass="69042">MLQHSPYTSNLGALSIMVTDSPPDDGALLMACTDLDPHFSFTSCPHSSHGFVCTTTAQSHENQDAGEPSVYPSPPPTTSQQKRNVPLPAAARYQQHHYGGILDSPVVRMKAPAHTLLSPPPTIPTPTHALPPEPHQDALTPDTQFSSLLLPIQEQHDESHSSPKPTTTTTTPQLLSPISPEWTPNRKPEDVFAVDDAGDCVLMSQSLAGTYDFDRAQFDADATDEDDILGSAVAFGRPALHPLDIPMYNKDVDALHDRDDAQPGVGVLLGFQGVIPPHLIAESTSPFEDAPPSPSSSRDFGSPTTSSESDLDDLDLDMGMVSGPSSYSPSPLRSFASLPSPDLDDLDLDMDLGPGLGMSPSPSRRSVASLPSFDDSCYDFSYETDSSSDDAGEMWEPPDSDFSMSMSPPSPRSASPPLLPIDGAFPISPRTRRPPRRPPPSILDAYTPADLTALLPPYLQQAELDALLAIRARAHVALAECTAAPPSGGGSGGGVSLALDHELRRTVPRDAGEPRRRRKRAKELGREVDALVGLALGLLPPSPAPSPASSSSPSTSSSPAALAAPDAAQQPKDKAGVGATTLRREKAGLAGLASVPQLVARMILRRRERCVRGLDSGGRARVRVGSPLRVCWSLEGDEPPPSPALSVMELDG</sequence>
<dbReference type="AlphaFoldDB" id="A0A8H6Y8S5"/>
<dbReference type="Proteomes" id="UP000620124">
    <property type="component" value="Unassembled WGS sequence"/>
</dbReference>
<feature type="compositionally biased region" description="Acidic residues" evidence="1">
    <location>
        <begin position="386"/>
        <end position="399"/>
    </location>
</feature>
<feature type="compositionally biased region" description="Low complexity" evidence="1">
    <location>
        <begin position="547"/>
        <end position="568"/>
    </location>
</feature>
<feature type="region of interest" description="Disordered" evidence="1">
    <location>
        <begin position="59"/>
        <end position="83"/>
    </location>
</feature>
<dbReference type="EMBL" id="JACAZI010000008">
    <property type="protein sequence ID" value="KAF7353914.1"/>
    <property type="molecule type" value="Genomic_DNA"/>
</dbReference>
<evidence type="ECO:0000256" key="1">
    <source>
        <dbReference type="SAM" id="MobiDB-lite"/>
    </source>
</evidence>
<protein>
    <submittedName>
        <fullName evidence="2">Uncharacterized protein</fullName>
    </submittedName>
</protein>
<evidence type="ECO:0000313" key="2">
    <source>
        <dbReference type="EMBL" id="KAF7353914.1"/>
    </source>
</evidence>
<dbReference type="PANTHER" id="PTHR48148:SF2">
    <property type="entry name" value="PA14 DOMAIN-CONTAINING PROTEIN"/>
    <property type="match status" value="1"/>
</dbReference>
<name>A0A8H6Y8S5_9AGAR</name>
<keyword evidence="3" id="KW-1185">Reference proteome</keyword>
<proteinExistence type="predicted"/>
<dbReference type="PANTHER" id="PTHR48148">
    <property type="entry name" value="KERATINOCYTE PROLINE-RICH PROTEIN"/>
    <property type="match status" value="1"/>
</dbReference>
<dbReference type="OrthoDB" id="3031358at2759"/>
<accession>A0A8H6Y8S5</accession>
<feature type="region of interest" description="Disordered" evidence="1">
    <location>
        <begin position="114"/>
        <end position="141"/>
    </location>
</feature>
<feature type="region of interest" description="Disordered" evidence="1">
    <location>
        <begin position="381"/>
        <end position="444"/>
    </location>
</feature>
<evidence type="ECO:0000313" key="3">
    <source>
        <dbReference type="Proteomes" id="UP000620124"/>
    </source>
</evidence>
<feature type="compositionally biased region" description="Low complexity" evidence="1">
    <location>
        <begin position="162"/>
        <end position="180"/>
    </location>
</feature>
<feature type="region of interest" description="Disordered" evidence="1">
    <location>
        <begin position="539"/>
        <end position="576"/>
    </location>
</feature>
<feature type="compositionally biased region" description="Polar residues" evidence="1">
    <location>
        <begin position="295"/>
        <end position="308"/>
    </location>
</feature>
<reference evidence="2" key="1">
    <citation type="submission" date="2020-05" db="EMBL/GenBank/DDBJ databases">
        <title>Mycena genomes resolve the evolution of fungal bioluminescence.</title>
        <authorList>
            <person name="Tsai I.J."/>
        </authorList>
    </citation>
    <scope>NUCLEOTIDE SEQUENCE</scope>
    <source>
        <strain evidence="2">CCC161011</strain>
    </source>
</reference>
<feature type="compositionally biased region" description="Basic and acidic residues" evidence="1">
    <location>
        <begin position="499"/>
        <end position="514"/>
    </location>
</feature>